<evidence type="ECO:0000313" key="2">
    <source>
        <dbReference type="Proteomes" id="UP000076234"/>
    </source>
</evidence>
<gene>
    <name evidence="1" type="ORF">AOA14_11835</name>
</gene>
<proteinExistence type="predicted"/>
<sequence>MAASSDNYREQAERCEAEAAAADLTLVRERNLRSAATWHALANRQFKSEQARAVKEQLADAVRAQCLE</sequence>
<dbReference type="AlphaFoldDB" id="A0A142VZU1"/>
<dbReference type="STRING" id="1219058.AOA14_11835"/>
<reference evidence="1 2" key="2">
    <citation type="journal article" date="2016" name="Genome Announc.">
        <title>Complete Genome Sequence of Sphingopyxis terrae Strain 203-1 (NBRC 111660), a Polyethylene Glycol Degrader.</title>
        <authorList>
            <person name="Ohtsubo Y."/>
            <person name="Nonoyama S."/>
            <person name="Nagata Y."/>
            <person name="Numata M."/>
            <person name="Tsuchikane K."/>
            <person name="Hosoyama A."/>
            <person name="Yamazoe A."/>
            <person name="Tsuda M."/>
            <person name="Fujita N."/>
            <person name="Kawai F."/>
        </authorList>
    </citation>
    <scope>NUCLEOTIDE SEQUENCE [LARGE SCALE GENOMIC DNA]</scope>
    <source>
        <strain evidence="1 2">203-1</strain>
    </source>
</reference>
<name>A0A142VZU1_9SPHN</name>
<evidence type="ECO:0000313" key="1">
    <source>
        <dbReference type="EMBL" id="AMU95296.1"/>
    </source>
</evidence>
<dbReference type="KEGG" id="ster:AOA14_11835"/>
<dbReference type="Proteomes" id="UP000076234">
    <property type="component" value="Chromosome"/>
</dbReference>
<dbReference type="EMBL" id="CP013342">
    <property type="protein sequence ID" value="AMU95296.1"/>
    <property type="molecule type" value="Genomic_DNA"/>
</dbReference>
<organism evidence="1 2">
    <name type="scientific">Sphingopyxis terrae subsp. terrae NBRC 15098</name>
    <dbReference type="NCBI Taxonomy" id="1219058"/>
    <lineage>
        <taxon>Bacteria</taxon>
        <taxon>Pseudomonadati</taxon>
        <taxon>Pseudomonadota</taxon>
        <taxon>Alphaproteobacteria</taxon>
        <taxon>Sphingomonadales</taxon>
        <taxon>Sphingomonadaceae</taxon>
        <taxon>Sphingopyxis</taxon>
    </lineage>
</organism>
<protein>
    <submittedName>
        <fullName evidence="1">Uncharacterized protein</fullName>
    </submittedName>
</protein>
<reference evidence="2" key="1">
    <citation type="submission" date="2015-11" db="EMBL/GenBank/DDBJ databases">
        <title>Complete genome sequence of a polyethylene glycol-degrading strain Sphingopyxis terrae strain 203-1 (NBRC 15098).</title>
        <authorList>
            <person name="Yoshiyuki O."/>
            <person name="Shouta N."/>
            <person name="Nagata Y."/>
            <person name="Numata M."/>
            <person name="Tsuchikane K."/>
            <person name="Hosoyama A."/>
            <person name="Yamazoe A."/>
            <person name="Tsuda M."/>
            <person name="Fujita N."/>
            <person name="Kawai F."/>
        </authorList>
    </citation>
    <scope>NUCLEOTIDE SEQUENCE [LARGE SCALE GENOMIC DNA]</scope>
    <source>
        <strain evidence="2">203-1</strain>
    </source>
</reference>
<accession>A0A142VZU1</accession>